<keyword evidence="2" id="KW-1185">Reference proteome</keyword>
<protein>
    <submittedName>
        <fullName evidence="1">Uncharacterized protein</fullName>
    </submittedName>
</protein>
<name>A0A1B0FBE3_GLOMM</name>
<evidence type="ECO:0000313" key="1">
    <source>
        <dbReference type="EnsemblMetazoa" id="GMOY000865-PA"/>
    </source>
</evidence>
<proteinExistence type="predicted"/>
<accession>A0A1B0FBE3</accession>
<dbReference type="Pfam" id="PF12309">
    <property type="entry name" value="KBP_C"/>
    <property type="match status" value="1"/>
</dbReference>
<dbReference type="InterPro" id="IPR022083">
    <property type="entry name" value="KBP"/>
</dbReference>
<reference evidence="1" key="1">
    <citation type="submission" date="2020-05" db="UniProtKB">
        <authorList>
            <consortium name="EnsemblMetazoa"/>
        </authorList>
    </citation>
    <scope>IDENTIFICATION</scope>
    <source>
        <strain evidence="1">Yale</strain>
    </source>
</reference>
<dbReference type="EMBL" id="CCAG010002357">
    <property type="status" value="NOT_ANNOTATED_CDS"/>
    <property type="molecule type" value="Genomic_DNA"/>
</dbReference>
<sequence>MRNKNLTFEKRSLPASLAYRVTLDIMSECFKSSASPNPQELHKINQANIDVDEQKTWLDSHFHLGRLHYKLITPDQKLQLENLSNSLY</sequence>
<dbReference type="Proteomes" id="UP000092444">
    <property type="component" value="Unassembled WGS sequence"/>
</dbReference>
<organism evidence="1 2">
    <name type="scientific">Glossina morsitans morsitans</name>
    <name type="common">Savannah tsetse fly</name>
    <dbReference type="NCBI Taxonomy" id="37546"/>
    <lineage>
        <taxon>Eukaryota</taxon>
        <taxon>Metazoa</taxon>
        <taxon>Ecdysozoa</taxon>
        <taxon>Arthropoda</taxon>
        <taxon>Hexapoda</taxon>
        <taxon>Insecta</taxon>
        <taxon>Pterygota</taxon>
        <taxon>Neoptera</taxon>
        <taxon>Endopterygota</taxon>
        <taxon>Diptera</taxon>
        <taxon>Brachycera</taxon>
        <taxon>Muscomorpha</taxon>
        <taxon>Hippoboscoidea</taxon>
        <taxon>Glossinidae</taxon>
        <taxon>Glossina</taxon>
    </lineage>
</organism>
<dbReference type="AlphaFoldDB" id="A0A1B0FBE3"/>
<dbReference type="VEuPathDB" id="VectorBase:GMOY000865"/>
<dbReference type="STRING" id="37546.A0A1B0FBE3"/>
<evidence type="ECO:0000313" key="2">
    <source>
        <dbReference type="Proteomes" id="UP000092444"/>
    </source>
</evidence>
<dbReference type="EnsemblMetazoa" id="GMOY000865-RA">
    <property type="protein sequence ID" value="GMOY000865-PA"/>
    <property type="gene ID" value="GMOY000865"/>
</dbReference>